<protein>
    <submittedName>
        <fullName evidence="1">16625_t:CDS:1</fullName>
    </submittedName>
</protein>
<keyword evidence="2" id="KW-1185">Reference proteome</keyword>
<dbReference type="EMBL" id="CAJVQA010021738">
    <property type="protein sequence ID" value="CAG8770466.1"/>
    <property type="molecule type" value="Genomic_DNA"/>
</dbReference>
<evidence type="ECO:0000313" key="1">
    <source>
        <dbReference type="EMBL" id="CAG8770466.1"/>
    </source>
</evidence>
<proteinExistence type="predicted"/>
<dbReference type="AlphaFoldDB" id="A0A9N9NXS4"/>
<organism evidence="1 2">
    <name type="scientific">Cetraspora pellucida</name>
    <dbReference type="NCBI Taxonomy" id="1433469"/>
    <lineage>
        <taxon>Eukaryota</taxon>
        <taxon>Fungi</taxon>
        <taxon>Fungi incertae sedis</taxon>
        <taxon>Mucoromycota</taxon>
        <taxon>Glomeromycotina</taxon>
        <taxon>Glomeromycetes</taxon>
        <taxon>Diversisporales</taxon>
        <taxon>Gigasporaceae</taxon>
        <taxon>Cetraspora</taxon>
    </lineage>
</organism>
<accession>A0A9N9NXS4</accession>
<name>A0A9N9NXS4_9GLOM</name>
<dbReference type="OrthoDB" id="2319154at2759"/>
<dbReference type="Proteomes" id="UP000789759">
    <property type="component" value="Unassembled WGS sequence"/>
</dbReference>
<reference evidence="1" key="1">
    <citation type="submission" date="2021-06" db="EMBL/GenBank/DDBJ databases">
        <authorList>
            <person name="Kallberg Y."/>
            <person name="Tangrot J."/>
            <person name="Rosling A."/>
        </authorList>
    </citation>
    <scope>NUCLEOTIDE SEQUENCE</scope>
    <source>
        <strain evidence="1">FL966</strain>
    </source>
</reference>
<comment type="caution">
    <text evidence="1">The sequence shown here is derived from an EMBL/GenBank/DDBJ whole genome shotgun (WGS) entry which is preliminary data.</text>
</comment>
<gene>
    <name evidence="1" type="ORF">CPELLU_LOCUS15841</name>
</gene>
<sequence length="133" mass="15164">MTESEIITVLVRYSTTMLGNILEWDLIEELKMIGFKKVDRFTGAGPSIVRELKGVVCEEKEGTIGIIVAPKFTFTNEAVDLAQESKYNIILTDTTHISKIFLHLALDSLQNRSFEFSFYYDFVTHPLPLISNR</sequence>
<evidence type="ECO:0000313" key="2">
    <source>
        <dbReference type="Proteomes" id="UP000789759"/>
    </source>
</evidence>